<dbReference type="InterPro" id="IPR050602">
    <property type="entry name" value="Malonyl-ACP_OMT"/>
</dbReference>
<dbReference type="SUPFAM" id="SSF53335">
    <property type="entry name" value="S-adenosyl-L-methionine-dependent methyltransferases"/>
    <property type="match status" value="1"/>
</dbReference>
<dbReference type="Pfam" id="PF08241">
    <property type="entry name" value="Methyltransf_11"/>
    <property type="match status" value="1"/>
</dbReference>
<keyword evidence="1" id="KW-0489">Methyltransferase</keyword>
<protein>
    <recommendedName>
        <fullName evidence="3">Methyltransferase type 11 domain-containing protein</fullName>
    </recommendedName>
</protein>
<gene>
    <name evidence="4" type="ORF">METZ01_LOCUS223793</name>
</gene>
<dbReference type="InterPro" id="IPR013216">
    <property type="entry name" value="Methyltransf_11"/>
</dbReference>
<dbReference type="AlphaFoldDB" id="A0A382G7R2"/>
<accession>A0A382G7R2</accession>
<evidence type="ECO:0000259" key="3">
    <source>
        <dbReference type="Pfam" id="PF08241"/>
    </source>
</evidence>
<name>A0A382G7R2_9ZZZZ</name>
<organism evidence="4">
    <name type="scientific">marine metagenome</name>
    <dbReference type="NCBI Taxonomy" id="408172"/>
    <lineage>
        <taxon>unclassified sequences</taxon>
        <taxon>metagenomes</taxon>
        <taxon>ecological metagenomes</taxon>
    </lineage>
</organism>
<dbReference type="EMBL" id="UINC01053881">
    <property type="protein sequence ID" value="SVB70939.1"/>
    <property type="molecule type" value="Genomic_DNA"/>
</dbReference>
<dbReference type="PANTHER" id="PTHR13090:SF1">
    <property type="entry name" value="ARGININE-HYDROXYLASE NDUFAF5, MITOCHONDRIAL"/>
    <property type="match status" value="1"/>
</dbReference>
<evidence type="ECO:0000256" key="2">
    <source>
        <dbReference type="ARBA" id="ARBA00022679"/>
    </source>
</evidence>
<dbReference type="Gene3D" id="3.40.50.150">
    <property type="entry name" value="Vaccinia Virus protein VP39"/>
    <property type="match status" value="1"/>
</dbReference>
<feature type="domain" description="Methyltransferase type 11" evidence="3">
    <location>
        <begin position="53"/>
        <end position="140"/>
    </location>
</feature>
<dbReference type="GO" id="GO:0032259">
    <property type="term" value="P:methylation"/>
    <property type="evidence" value="ECO:0007669"/>
    <property type="project" value="UniProtKB-KW"/>
</dbReference>
<proteinExistence type="predicted"/>
<sequence length="166" mass="19094">MEYHINIFDRAAVRLHRDRAAPHMDRHEFLLREVGKRLADRLENIKRTFQHTLDLGCHRGELSEILAQRMDIKWIVNCDLSFLMASLSPKPRLVADEESLPFQNNCFDMVTSLLSLHWVNDLPGALVEVARCLKPDGLFLAAMFGVETLAELRHSLLEAEKTTFGR</sequence>
<evidence type="ECO:0000313" key="4">
    <source>
        <dbReference type="EMBL" id="SVB70939.1"/>
    </source>
</evidence>
<dbReference type="GO" id="GO:0008757">
    <property type="term" value="F:S-adenosylmethionine-dependent methyltransferase activity"/>
    <property type="evidence" value="ECO:0007669"/>
    <property type="project" value="InterPro"/>
</dbReference>
<dbReference type="CDD" id="cd02440">
    <property type="entry name" value="AdoMet_MTases"/>
    <property type="match status" value="1"/>
</dbReference>
<feature type="non-terminal residue" evidence="4">
    <location>
        <position position="166"/>
    </location>
</feature>
<keyword evidence="2" id="KW-0808">Transferase</keyword>
<reference evidence="4" key="1">
    <citation type="submission" date="2018-05" db="EMBL/GenBank/DDBJ databases">
        <authorList>
            <person name="Lanie J.A."/>
            <person name="Ng W.-L."/>
            <person name="Kazmierczak K.M."/>
            <person name="Andrzejewski T.M."/>
            <person name="Davidsen T.M."/>
            <person name="Wayne K.J."/>
            <person name="Tettelin H."/>
            <person name="Glass J.I."/>
            <person name="Rusch D."/>
            <person name="Podicherti R."/>
            <person name="Tsui H.-C.T."/>
            <person name="Winkler M.E."/>
        </authorList>
    </citation>
    <scope>NUCLEOTIDE SEQUENCE</scope>
</reference>
<dbReference type="PANTHER" id="PTHR13090">
    <property type="entry name" value="ARGININE-HYDROXYLASE NDUFAF5, MITOCHONDRIAL"/>
    <property type="match status" value="1"/>
</dbReference>
<evidence type="ECO:0000256" key="1">
    <source>
        <dbReference type="ARBA" id="ARBA00022603"/>
    </source>
</evidence>
<dbReference type="InterPro" id="IPR029063">
    <property type="entry name" value="SAM-dependent_MTases_sf"/>
</dbReference>